<comment type="caution">
    <text evidence="1">The sequence shown here is derived from an EMBL/GenBank/DDBJ whole genome shotgun (WGS) entry which is preliminary data.</text>
</comment>
<evidence type="ECO:0000313" key="1">
    <source>
        <dbReference type="EMBL" id="KAA9009709.1"/>
    </source>
</evidence>
<evidence type="ECO:0000313" key="2">
    <source>
        <dbReference type="Proteomes" id="UP000326554"/>
    </source>
</evidence>
<dbReference type="AlphaFoldDB" id="A0A5J5GN55"/>
<sequence length="112" mass="12404">MKADDMTDDEVTAEILAIYREQDAFGRAVMQLEVAALTRGDRDLCEALSQLRLVGGGGFGDMPDLVLLECLGRLPDEGERNAWGLAFNLSYEAGNHETLARLERLAQRRLAH</sequence>
<gene>
    <name evidence="1" type="ORF">F3S47_00075</name>
</gene>
<name>A0A5J5GN55_9RHOB</name>
<reference evidence="1 2" key="1">
    <citation type="submission" date="2019-09" db="EMBL/GenBank/DDBJ databases">
        <authorList>
            <person name="Park J.-S."/>
            <person name="Choi H.-J."/>
        </authorList>
    </citation>
    <scope>NUCLEOTIDE SEQUENCE [LARGE SCALE GENOMIC DNA]</scope>
    <source>
        <strain evidence="1 2">176SS1-4</strain>
    </source>
</reference>
<dbReference type="RefSeq" id="WP_150443189.1">
    <property type="nucleotide sequence ID" value="NZ_VYQE01000001.1"/>
</dbReference>
<protein>
    <submittedName>
        <fullName evidence="1">Uncharacterized protein</fullName>
    </submittedName>
</protein>
<dbReference type="EMBL" id="VYQE01000001">
    <property type="protein sequence ID" value="KAA9009709.1"/>
    <property type="molecule type" value="Genomic_DNA"/>
</dbReference>
<keyword evidence="2" id="KW-1185">Reference proteome</keyword>
<accession>A0A5J5GN55</accession>
<proteinExistence type="predicted"/>
<dbReference type="Proteomes" id="UP000326554">
    <property type="component" value="Unassembled WGS sequence"/>
</dbReference>
<organism evidence="1 2">
    <name type="scientific">Histidinibacterium aquaticum</name>
    <dbReference type="NCBI Taxonomy" id="2613962"/>
    <lineage>
        <taxon>Bacteria</taxon>
        <taxon>Pseudomonadati</taxon>
        <taxon>Pseudomonadota</taxon>
        <taxon>Alphaproteobacteria</taxon>
        <taxon>Rhodobacterales</taxon>
        <taxon>Paracoccaceae</taxon>
        <taxon>Histidinibacterium</taxon>
    </lineage>
</organism>